<accession>A0A0E3SFY3</accession>
<dbReference type="SUPFAM" id="SSF46785">
    <property type="entry name" value="Winged helix' DNA-binding domain"/>
    <property type="match status" value="1"/>
</dbReference>
<protein>
    <recommendedName>
        <fullName evidence="1">HFX-2341-like N-terminal domain-containing protein</fullName>
    </recommendedName>
</protein>
<dbReference type="AlphaFoldDB" id="A0A0E3SFY3"/>
<dbReference type="InterPro" id="IPR036390">
    <property type="entry name" value="WH_DNA-bd_sf"/>
</dbReference>
<dbReference type="Gene3D" id="1.10.10.10">
    <property type="entry name" value="Winged helix-like DNA-binding domain superfamily/Winged helix DNA-binding domain"/>
    <property type="match status" value="1"/>
</dbReference>
<evidence type="ECO:0000313" key="3">
    <source>
        <dbReference type="Proteomes" id="UP000033101"/>
    </source>
</evidence>
<sequence>MAVMIATLGGSGDIIKLGVRLMENVDKVLIVAGKPLYELYPESEIKEGTEIVNPPEKASELTKLLDGFGIGVETFKVDPFNFKECLITIIELIHSQPEGVEVVLNVTGGTKILSLAAMSAAGMCRCKAFVIQEKGNGSIKLELPMPDSGYFEKIGKQGKKILSYLMQEEKKLKKPLEQCSDEKLKPFITKNIANHLGVTPQTITPTLKALEFSGLLSSRKGAVKRGEPAGGKSGVKIWSLTDEGKIYAAYFSKEKLRMI</sequence>
<dbReference type="KEGG" id="mhor:MSHOH_1965"/>
<dbReference type="EMBL" id="CP009516">
    <property type="protein sequence ID" value="AKB78448.1"/>
    <property type="molecule type" value="Genomic_DNA"/>
</dbReference>
<dbReference type="RefSeq" id="WP_048139463.1">
    <property type="nucleotide sequence ID" value="NZ_CP009516.1"/>
</dbReference>
<dbReference type="Gene3D" id="3.40.50.10770">
    <property type="entry name" value="Hypothetical protein VC1899 like domain (Restriction endonuclease-like)"/>
    <property type="match status" value="1"/>
</dbReference>
<proteinExistence type="predicted"/>
<organism evidence="2 3">
    <name type="scientific">Methanosarcina horonobensis HB-1 = JCM 15518</name>
    <dbReference type="NCBI Taxonomy" id="1434110"/>
    <lineage>
        <taxon>Archaea</taxon>
        <taxon>Methanobacteriati</taxon>
        <taxon>Methanobacteriota</taxon>
        <taxon>Stenosarchaea group</taxon>
        <taxon>Methanomicrobia</taxon>
        <taxon>Methanosarcinales</taxon>
        <taxon>Methanosarcinaceae</taxon>
        <taxon>Methanosarcina</taxon>
    </lineage>
</organism>
<evidence type="ECO:0000313" key="2">
    <source>
        <dbReference type="EMBL" id="AKB78448.1"/>
    </source>
</evidence>
<keyword evidence="3" id="KW-1185">Reference proteome</keyword>
<gene>
    <name evidence="2" type="ORF">MSHOH_1965</name>
</gene>
<dbReference type="PATRIC" id="fig|1434110.4.peg.2499"/>
<dbReference type="Pfam" id="PF19810">
    <property type="entry name" value="HFX_2341_N"/>
    <property type="match status" value="1"/>
</dbReference>
<dbReference type="InterPro" id="IPR011335">
    <property type="entry name" value="Restrct_endonuc-II-like"/>
</dbReference>
<dbReference type="SUPFAM" id="SSF52980">
    <property type="entry name" value="Restriction endonuclease-like"/>
    <property type="match status" value="1"/>
</dbReference>
<dbReference type="InterPro" id="IPR036388">
    <property type="entry name" value="WH-like_DNA-bd_sf"/>
</dbReference>
<name>A0A0E3SFY3_9EURY</name>
<dbReference type="HOGENOM" id="CLU_1088247_0_0_2"/>
<dbReference type="InterPro" id="IPR046260">
    <property type="entry name" value="HFX_2341-like_N"/>
</dbReference>
<dbReference type="STRING" id="1434110.MSHOH_1965"/>
<evidence type="ECO:0000259" key="1">
    <source>
        <dbReference type="Pfam" id="PF19810"/>
    </source>
</evidence>
<reference evidence="2 3" key="1">
    <citation type="submission" date="2014-07" db="EMBL/GenBank/DDBJ databases">
        <title>Methanogenic archaea and the global carbon cycle.</title>
        <authorList>
            <person name="Henriksen J.R."/>
            <person name="Luke J."/>
            <person name="Reinhart S."/>
            <person name="Benedict M.N."/>
            <person name="Youngblut N.D."/>
            <person name="Metcalf M.E."/>
            <person name="Whitaker R.J."/>
            <person name="Metcalf W.W."/>
        </authorList>
    </citation>
    <scope>NUCLEOTIDE SEQUENCE [LARGE SCALE GENOMIC DNA]</scope>
    <source>
        <strain evidence="2 3">HB-1</strain>
    </source>
</reference>
<dbReference type="OrthoDB" id="134291at2157"/>
<dbReference type="GeneID" id="24831193"/>
<dbReference type="Proteomes" id="UP000033101">
    <property type="component" value="Chromosome"/>
</dbReference>
<feature type="domain" description="HFX-2341-like N-terminal" evidence="1">
    <location>
        <begin position="3"/>
        <end position="125"/>
    </location>
</feature>